<dbReference type="KEGG" id="fcv:AWN65_10530"/>
<dbReference type="AlphaFoldDB" id="A0AA94F4P6"/>
<gene>
    <name evidence="1" type="ORF">EJB19_09090</name>
</gene>
<reference evidence="1" key="1">
    <citation type="submission" date="2018-12" db="EMBL/GenBank/DDBJ databases">
        <title>Draft genome sequence of Flaovobacterium columnare BGFS27 isolated from channel catfish in Alabama.</title>
        <authorList>
            <person name="Cai W."/>
            <person name="Arias C."/>
        </authorList>
    </citation>
    <scope>NUCLEOTIDE SEQUENCE [LARGE SCALE GENOMIC DNA]</scope>
    <source>
        <strain evidence="1">BGFS27</strain>
    </source>
</reference>
<organism evidence="1">
    <name type="scientific">Flavobacterium columnare</name>
    <dbReference type="NCBI Taxonomy" id="996"/>
    <lineage>
        <taxon>Bacteria</taxon>
        <taxon>Pseudomonadati</taxon>
        <taxon>Bacteroidota</taxon>
        <taxon>Flavobacteriia</taxon>
        <taxon>Flavobacteriales</taxon>
        <taxon>Flavobacteriaceae</taxon>
        <taxon>Flavobacterium</taxon>
    </lineage>
</organism>
<comment type="caution">
    <text evidence="1">The sequence shown here is derived from an EMBL/GenBank/DDBJ whole genome shotgun (WGS) entry which is preliminary data.</text>
</comment>
<sequence>MKKFYKILIIALFLCSGIAYSNGEIHYTYLMKFFFNGATYTTVQGSSITFMKKGTDKYEVSGLSGCQFKVKDLVLELVEEVGNKKKYSFSKCKIDFLGGTINNEFAELSYLFKKGGEIYMDEVGDLEIIYEGVEGERKIKFKKK</sequence>
<proteinExistence type="predicted"/>
<dbReference type="GeneID" id="56896200"/>
<protein>
    <submittedName>
        <fullName evidence="1">Uncharacterized protein</fullName>
    </submittedName>
</protein>
<dbReference type="RefSeq" id="WP_060383121.1">
    <property type="nucleotide sequence ID" value="NZ_MTDB01000011.1"/>
</dbReference>
<dbReference type="EMBL" id="RWGX01000004">
    <property type="protein sequence ID" value="RVU88312.1"/>
    <property type="molecule type" value="Genomic_DNA"/>
</dbReference>
<accession>A0AA94F4P6</accession>
<name>A0AA94F4P6_9FLAO</name>
<evidence type="ECO:0000313" key="1">
    <source>
        <dbReference type="EMBL" id="RVU88312.1"/>
    </source>
</evidence>